<dbReference type="EMBL" id="JBHTLS010000135">
    <property type="protein sequence ID" value="MFD1107623.1"/>
    <property type="molecule type" value="Genomic_DNA"/>
</dbReference>
<evidence type="ECO:0000256" key="2">
    <source>
        <dbReference type="SAM" id="MobiDB-lite"/>
    </source>
</evidence>
<dbReference type="PANTHER" id="PTHR33741:SF5">
    <property type="entry name" value="TRANSMEMBRANE PROTEIN DDB_G0269096-RELATED"/>
    <property type="match status" value="1"/>
</dbReference>
<accession>A0ABW3P9N5</accession>
<keyword evidence="3" id="KW-0812">Transmembrane</keyword>
<evidence type="ECO:0000313" key="5">
    <source>
        <dbReference type="EMBL" id="MFD1107623.1"/>
    </source>
</evidence>
<keyword evidence="1" id="KW-0129">CBS domain</keyword>
<feature type="transmembrane region" description="Helical" evidence="3">
    <location>
        <begin position="147"/>
        <end position="169"/>
    </location>
</feature>
<dbReference type="PROSITE" id="PS51371">
    <property type="entry name" value="CBS"/>
    <property type="match status" value="1"/>
</dbReference>
<dbReference type="SUPFAM" id="SSF54631">
    <property type="entry name" value="CBS-domain pair"/>
    <property type="match status" value="1"/>
</dbReference>
<comment type="caution">
    <text evidence="5">The sequence shown here is derived from an EMBL/GenBank/DDBJ whole genome shotgun (WGS) entry which is preliminary data.</text>
</comment>
<gene>
    <name evidence="5" type="ORF">ACFQ24_22375</name>
</gene>
<feature type="transmembrane region" description="Helical" evidence="3">
    <location>
        <begin position="82"/>
        <end position="102"/>
    </location>
</feature>
<dbReference type="Pfam" id="PF00571">
    <property type="entry name" value="CBS"/>
    <property type="match status" value="2"/>
</dbReference>
<dbReference type="InterPro" id="IPR046342">
    <property type="entry name" value="CBS_dom_sf"/>
</dbReference>
<dbReference type="InterPro" id="IPR000644">
    <property type="entry name" value="CBS_dom"/>
</dbReference>
<keyword evidence="3" id="KW-1133">Transmembrane helix</keyword>
<proteinExistence type="predicted"/>
<protein>
    <submittedName>
        <fullName evidence="5">HPP family protein</fullName>
    </submittedName>
</protein>
<dbReference type="SMART" id="SM00116">
    <property type="entry name" value="CBS"/>
    <property type="match status" value="2"/>
</dbReference>
<dbReference type="Gene3D" id="3.10.580.10">
    <property type="entry name" value="CBS-domain"/>
    <property type="match status" value="2"/>
</dbReference>
<evidence type="ECO:0000256" key="1">
    <source>
        <dbReference type="PROSITE-ProRule" id="PRU00703"/>
    </source>
</evidence>
<keyword evidence="6" id="KW-1185">Reference proteome</keyword>
<evidence type="ECO:0000313" key="6">
    <source>
        <dbReference type="Proteomes" id="UP001597203"/>
    </source>
</evidence>
<dbReference type="Proteomes" id="UP001597203">
    <property type="component" value="Unassembled WGS sequence"/>
</dbReference>
<evidence type="ECO:0000256" key="3">
    <source>
        <dbReference type="SAM" id="Phobius"/>
    </source>
</evidence>
<name>A0ABW3P9N5_9SPHN</name>
<feature type="transmembrane region" description="Helical" evidence="3">
    <location>
        <begin position="29"/>
        <end position="50"/>
    </location>
</feature>
<dbReference type="Pfam" id="PF04982">
    <property type="entry name" value="TM_HPP"/>
    <property type="match status" value="1"/>
</dbReference>
<organism evidence="5 6">
    <name type="scientific">Sphingobium olei</name>
    <dbReference type="NCBI Taxonomy" id="420955"/>
    <lineage>
        <taxon>Bacteria</taxon>
        <taxon>Pseudomonadati</taxon>
        <taxon>Pseudomonadota</taxon>
        <taxon>Alphaproteobacteria</taxon>
        <taxon>Sphingomonadales</taxon>
        <taxon>Sphingomonadaceae</taxon>
        <taxon>Sphingobium</taxon>
    </lineage>
</organism>
<dbReference type="InterPro" id="IPR058581">
    <property type="entry name" value="TM_HPP"/>
</dbReference>
<keyword evidence="3" id="KW-0472">Membrane</keyword>
<reference evidence="6" key="1">
    <citation type="journal article" date="2019" name="Int. J. Syst. Evol. Microbiol.">
        <title>The Global Catalogue of Microorganisms (GCM) 10K type strain sequencing project: providing services to taxonomists for standard genome sequencing and annotation.</title>
        <authorList>
            <consortium name="The Broad Institute Genomics Platform"/>
            <consortium name="The Broad Institute Genome Sequencing Center for Infectious Disease"/>
            <person name="Wu L."/>
            <person name="Ma J."/>
        </authorList>
    </citation>
    <scope>NUCLEOTIDE SEQUENCE [LARGE SCALE GENOMIC DNA]</scope>
    <source>
        <strain evidence="6">CCUG 54329</strain>
    </source>
</reference>
<dbReference type="RefSeq" id="WP_380915328.1">
    <property type="nucleotide sequence ID" value="NZ_JBHTLS010000135.1"/>
</dbReference>
<feature type="transmembrane region" description="Helical" evidence="3">
    <location>
        <begin position="108"/>
        <end position="126"/>
    </location>
</feature>
<sequence length="362" mass="37296">MTDAPQKLWSHYRRAVPPMQPGQRRFDRLKAAAGAIVGIGVTGLLCGLVLGDGVYLPLLVAPMGASAVLLFAVPASPLAQPWPVLGGNVISALAGIFIGKAISDPTLAASFAVGAAIAVMTLLRCLHPPGGAVALSAALGAKGTAAGYMFALTPVGVNTLALLCVAILFHKLAGHNYPHVAPKPATPHSTTDPAPLERAAPSKQDVAAALHGYGEALDIDPADLHHLLADAELRAAERAHGATCCGDIMSRDILSATPSMPLAQVRALMLERHLLTAPVLDEARRVQGIIGALDLARGGDTAGDIARPPLLVHADTPLARLIGPLGSGIHHSAIVIDADHRMLGLVTQTDLLATLALRLRTS</sequence>
<evidence type="ECO:0000259" key="4">
    <source>
        <dbReference type="PROSITE" id="PS51371"/>
    </source>
</evidence>
<dbReference type="PANTHER" id="PTHR33741">
    <property type="entry name" value="TRANSMEMBRANE PROTEIN DDB_G0269096-RELATED"/>
    <property type="match status" value="1"/>
</dbReference>
<feature type="domain" description="CBS" evidence="4">
    <location>
        <begin position="249"/>
        <end position="305"/>
    </location>
</feature>
<dbReference type="InterPro" id="IPR007065">
    <property type="entry name" value="HPP"/>
</dbReference>
<feature type="region of interest" description="Disordered" evidence="2">
    <location>
        <begin position="180"/>
        <end position="201"/>
    </location>
</feature>